<dbReference type="SUPFAM" id="SSF52540">
    <property type="entry name" value="P-loop containing nucleoside triphosphate hydrolases"/>
    <property type="match status" value="1"/>
</dbReference>
<dbReference type="SMART" id="SM00382">
    <property type="entry name" value="AAA"/>
    <property type="match status" value="1"/>
</dbReference>
<dbReference type="GO" id="GO:0005524">
    <property type="term" value="F:ATP binding"/>
    <property type="evidence" value="ECO:0007669"/>
    <property type="project" value="UniProtKB-KW"/>
</dbReference>
<evidence type="ECO:0000313" key="7">
    <source>
        <dbReference type="EMBL" id="EJU06191.1"/>
    </source>
</evidence>
<dbReference type="STRING" id="1858805.M5G7M7"/>
<dbReference type="InterPro" id="IPR001270">
    <property type="entry name" value="ClpA/B"/>
</dbReference>
<name>M5G7M7_DACPD</name>
<keyword evidence="4" id="KW-0469">Meiosis</keyword>
<keyword evidence="7" id="KW-0675">Receptor</keyword>
<evidence type="ECO:0000256" key="4">
    <source>
        <dbReference type="ARBA" id="ARBA00023254"/>
    </source>
</evidence>
<evidence type="ECO:0000259" key="6">
    <source>
        <dbReference type="SMART" id="SM00382"/>
    </source>
</evidence>
<evidence type="ECO:0000256" key="1">
    <source>
        <dbReference type="ARBA" id="ARBA00007271"/>
    </source>
</evidence>
<dbReference type="GO" id="GO:0051598">
    <property type="term" value="P:meiotic recombination checkpoint signaling"/>
    <property type="evidence" value="ECO:0007669"/>
    <property type="project" value="TreeGrafter"/>
</dbReference>
<dbReference type="Gene3D" id="3.40.50.300">
    <property type="entry name" value="P-loop containing nucleotide triphosphate hydrolases"/>
    <property type="match status" value="1"/>
</dbReference>
<dbReference type="InterPro" id="IPR044539">
    <property type="entry name" value="Pch2-like"/>
</dbReference>
<evidence type="ECO:0000256" key="5">
    <source>
        <dbReference type="RuleBase" id="RU003651"/>
    </source>
</evidence>
<dbReference type="GO" id="GO:0007131">
    <property type="term" value="P:reciprocal meiotic recombination"/>
    <property type="evidence" value="ECO:0007669"/>
    <property type="project" value="TreeGrafter"/>
</dbReference>
<dbReference type="InterPro" id="IPR027417">
    <property type="entry name" value="P-loop_NTPase"/>
</dbReference>
<dbReference type="AlphaFoldDB" id="M5G7M7"/>
<keyword evidence="3 5" id="KW-0067">ATP-binding</keyword>
<dbReference type="InterPro" id="IPR003960">
    <property type="entry name" value="ATPase_AAA_CS"/>
</dbReference>
<dbReference type="GO" id="GO:0016887">
    <property type="term" value="F:ATP hydrolysis activity"/>
    <property type="evidence" value="ECO:0007669"/>
    <property type="project" value="InterPro"/>
</dbReference>
<dbReference type="HOGENOM" id="CLU_028208_0_1_1"/>
<dbReference type="RefSeq" id="XP_040633085.1">
    <property type="nucleotide sequence ID" value="XM_040774609.1"/>
</dbReference>
<dbReference type="OMA" id="WEGLWES"/>
<sequence>MRCSITNFGLAIVEVCMKAQSSTASNRVEKSVRTWMMSDLASVIPGTYLEDWRTVGSLRDVVESVYVSETSYPVSSVDLTNSSINIHVYTPNTSEPEELTSAGADEGQTINAATVCLMPSASVEGLWQSLYYGDDVKSRLLNYIYATIRFSRAGVDANVVSWNRVLLLHGPPGTGKTSLCRALAHKLSIRLGKEYPATQLIEINSHSLFSRWFSESGKLVQGLFNEVKELCDDEDNFVVVLIDEVESLTAARAGSVSSGEPIESIRVVNALLTQLDKLKHRKNVLVVTTSNLIDSIDPAFRDRADIIQYVGLPPQDGVYWILRDCLLELIEKKLIAPVPVQKLLDLPEYRLITKMTESRAKEASNSLYSLAARCKGMSGRTLRRLPVLAAAHHLTGADFDPPPPVEVFLEAMAMVVQEGLAHAGV</sequence>
<comment type="similarity">
    <text evidence="1">Belongs to the AAA ATPase family. PCH2 subfamily.</text>
</comment>
<evidence type="ECO:0000313" key="8">
    <source>
        <dbReference type="Proteomes" id="UP000030653"/>
    </source>
</evidence>
<dbReference type="Pfam" id="PF23242">
    <property type="entry name" value="AAA_lid_TRIP13_C"/>
    <property type="match status" value="1"/>
</dbReference>
<accession>M5G7M7</accession>
<dbReference type="OrthoDB" id="10042665at2759"/>
<dbReference type="Proteomes" id="UP000030653">
    <property type="component" value="Unassembled WGS sequence"/>
</dbReference>
<reference evidence="7 8" key="1">
    <citation type="journal article" date="2012" name="Science">
        <title>The Paleozoic origin of enzymatic lignin decomposition reconstructed from 31 fungal genomes.</title>
        <authorList>
            <person name="Floudas D."/>
            <person name="Binder M."/>
            <person name="Riley R."/>
            <person name="Barry K."/>
            <person name="Blanchette R.A."/>
            <person name="Henrissat B."/>
            <person name="Martinez A.T."/>
            <person name="Otillar R."/>
            <person name="Spatafora J.W."/>
            <person name="Yadav J.S."/>
            <person name="Aerts A."/>
            <person name="Benoit I."/>
            <person name="Boyd A."/>
            <person name="Carlson A."/>
            <person name="Copeland A."/>
            <person name="Coutinho P.M."/>
            <person name="de Vries R.P."/>
            <person name="Ferreira P."/>
            <person name="Findley K."/>
            <person name="Foster B."/>
            <person name="Gaskell J."/>
            <person name="Glotzer D."/>
            <person name="Gorecki P."/>
            <person name="Heitman J."/>
            <person name="Hesse C."/>
            <person name="Hori C."/>
            <person name="Igarashi K."/>
            <person name="Jurgens J.A."/>
            <person name="Kallen N."/>
            <person name="Kersten P."/>
            <person name="Kohler A."/>
            <person name="Kuees U."/>
            <person name="Kumar T.K.A."/>
            <person name="Kuo A."/>
            <person name="LaButti K."/>
            <person name="Larrondo L.F."/>
            <person name="Lindquist E."/>
            <person name="Ling A."/>
            <person name="Lombard V."/>
            <person name="Lucas S."/>
            <person name="Lundell T."/>
            <person name="Martin R."/>
            <person name="McLaughlin D.J."/>
            <person name="Morgenstern I."/>
            <person name="Morin E."/>
            <person name="Murat C."/>
            <person name="Nagy L.G."/>
            <person name="Nolan M."/>
            <person name="Ohm R.A."/>
            <person name="Patyshakuliyeva A."/>
            <person name="Rokas A."/>
            <person name="Ruiz-Duenas F.J."/>
            <person name="Sabat G."/>
            <person name="Salamov A."/>
            <person name="Samejima M."/>
            <person name="Schmutz J."/>
            <person name="Slot J.C."/>
            <person name="St John F."/>
            <person name="Stenlid J."/>
            <person name="Sun H."/>
            <person name="Sun S."/>
            <person name="Syed K."/>
            <person name="Tsang A."/>
            <person name="Wiebenga A."/>
            <person name="Young D."/>
            <person name="Pisabarro A."/>
            <person name="Eastwood D.C."/>
            <person name="Martin F."/>
            <person name="Cullen D."/>
            <person name="Grigoriev I.V."/>
            <person name="Hibbett D.S."/>
        </authorList>
    </citation>
    <scope>NUCLEOTIDE SEQUENCE [LARGE SCALE GENOMIC DNA]</scope>
    <source>
        <strain evidence="7 8">DJM-731 SS1</strain>
    </source>
</reference>
<dbReference type="FunFam" id="3.40.50.300:FF:001494">
    <property type="entry name" value="Pachytene checkpoint component Pch2"/>
    <property type="match status" value="1"/>
</dbReference>
<dbReference type="InterPro" id="IPR003959">
    <property type="entry name" value="ATPase_AAA_core"/>
</dbReference>
<evidence type="ECO:0000256" key="2">
    <source>
        <dbReference type="ARBA" id="ARBA00022741"/>
    </source>
</evidence>
<protein>
    <submittedName>
        <fullName evidence="7">Thyroid receptor-interacting protein 13</fullName>
    </submittedName>
</protein>
<dbReference type="PRINTS" id="PR00300">
    <property type="entry name" value="CLPPROTEASEA"/>
</dbReference>
<gene>
    <name evidence="7" type="ORF">DACRYDRAFT_44804</name>
</gene>
<proteinExistence type="inferred from homology"/>
<dbReference type="GO" id="GO:0005694">
    <property type="term" value="C:chromosome"/>
    <property type="evidence" value="ECO:0007669"/>
    <property type="project" value="TreeGrafter"/>
</dbReference>
<dbReference type="PANTHER" id="PTHR45991:SF1">
    <property type="entry name" value="PACHYTENE CHECKPOINT PROTEIN 2 HOMOLOG"/>
    <property type="match status" value="1"/>
</dbReference>
<dbReference type="Pfam" id="PF00004">
    <property type="entry name" value="AAA"/>
    <property type="match status" value="1"/>
</dbReference>
<dbReference type="InterPro" id="IPR003593">
    <property type="entry name" value="AAA+_ATPase"/>
</dbReference>
<feature type="domain" description="AAA+ ATPase" evidence="6">
    <location>
        <begin position="162"/>
        <end position="314"/>
    </location>
</feature>
<evidence type="ECO:0000256" key="3">
    <source>
        <dbReference type="ARBA" id="ARBA00022840"/>
    </source>
</evidence>
<dbReference type="GeneID" id="63689671"/>
<keyword evidence="8" id="KW-1185">Reference proteome</keyword>
<dbReference type="PROSITE" id="PS00674">
    <property type="entry name" value="AAA"/>
    <property type="match status" value="1"/>
</dbReference>
<dbReference type="GO" id="GO:0005634">
    <property type="term" value="C:nucleus"/>
    <property type="evidence" value="ECO:0007669"/>
    <property type="project" value="TreeGrafter"/>
</dbReference>
<organism evidence="7 8">
    <name type="scientific">Dacryopinax primogenitus (strain DJM 731)</name>
    <name type="common">Brown rot fungus</name>
    <dbReference type="NCBI Taxonomy" id="1858805"/>
    <lineage>
        <taxon>Eukaryota</taxon>
        <taxon>Fungi</taxon>
        <taxon>Dikarya</taxon>
        <taxon>Basidiomycota</taxon>
        <taxon>Agaricomycotina</taxon>
        <taxon>Dacrymycetes</taxon>
        <taxon>Dacrymycetales</taxon>
        <taxon>Dacrymycetaceae</taxon>
        <taxon>Dacryopinax</taxon>
    </lineage>
</organism>
<dbReference type="Pfam" id="PF23563">
    <property type="entry name" value="TRIP13_N"/>
    <property type="match status" value="1"/>
</dbReference>
<dbReference type="PANTHER" id="PTHR45991">
    <property type="entry name" value="PACHYTENE CHECKPOINT PROTEIN 2"/>
    <property type="match status" value="1"/>
</dbReference>
<keyword evidence="2 5" id="KW-0547">Nucleotide-binding</keyword>
<dbReference type="InterPro" id="IPR058249">
    <property type="entry name" value="Pch2_C"/>
</dbReference>
<dbReference type="EMBL" id="JH795855">
    <property type="protein sequence ID" value="EJU06191.1"/>
    <property type="molecule type" value="Genomic_DNA"/>
</dbReference>